<comment type="caution">
    <text evidence="3">The sequence shown here is derived from an EMBL/GenBank/DDBJ whole genome shotgun (WGS) entry which is preliminary data.</text>
</comment>
<feature type="domain" description="DUF1285" evidence="2">
    <location>
        <begin position="83"/>
        <end position="169"/>
    </location>
</feature>
<name>A0A432YZD0_9GAMM</name>
<dbReference type="STRING" id="1122124.GCA_000423165_02412"/>
<evidence type="ECO:0000313" key="3">
    <source>
        <dbReference type="EMBL" id="RUO68974.1"/>
    </source>
</evidence>
<protein>
    <submittedName>
        <fullName evidence="3">DUF1285 domain-containing protein</fullName>
    </submittedName>
</protein>
<evidence type="ECO:0000259" key="2">
    <source>
        <dbReference type="Pfam" id="PF21028"/>
    </source>
</evidence>
<organism evidence="3 4">
    <name type="scientific">Pseudidiomarina sediminum</name>
    <dbReference type="NCBI Taxonomy" id="431675"/>
    <lineage>
        <taxon>Bacteria</taxon>
        <taxon>Pseudomonadati</taxon>
        <taxon>Pseudomonadota</taxon>
        <taxon>Gammaproteobacteria</taxon>
        <taxon>Alteromonadales</taxon>
        <taxon>Idiomarinaceae</taxon>
        <taxon>Pseudidiomarina</taxon>
    </lineage>
</organism>
<dbReference type="PIRSF" id="PIRSF029557">
    <property type="entry name" value="UCP029557"/>
    <property type="match status" value="1"/>
</dbReference>
<dbReference type="Proteomes" id="UP000287022">
    <property type="component" value="Unassembled WGS sequence"/>
</dbReference>
<accession>A0A432YZD0</accession>
<dbReference type="Pfam" id="PF06938">
    <property type="entry name" value="DUF1285_N"/>
    <property type="match status" value="1"/>
</dbReference>
<dbReference type="AlphaFoldDB" id="A0A432YZD0"/>
<dbReference type="InterPro" id="IPR010707">
    <property type="entry name" value="DUF1285"/>
</dbReference>
<dbReference type="InterPro" id="IPR048342">
    <property type="entry name" value="DUF1285_C"/>
</dbReference>
<sequence>MDLKQLLHSLELHQHAPTEQWNPPYCGEIPLTITADGQWHYQGSPITRPALVKLFASVLVREDADYYLITPAEKVKITVVDAPLLITAWRALESADGAVLQVTTNVDSQYPLSARYPLLVENDVPYVVLDHGLTAKVHRNVYYQWVELAEHDPATGEVFLVSAGHRFVLGQS</sequence>
<reference evidence="4" key="1">
    <citation type="journal article" date="2018" name="Front. Microbiol.">
        <title>Genome-Based Analysis Reveals the Taxonomy and Diversity of the Family Idiomarinaceae.</title>
        <authorList>
            <person name="Liu Y."/>
            <person name="Lai Q."/>
            <person name="Shao Z."/>
        </authorList>
    </citation>
    <scope>NUCLEOTIDE SEQUENCE [LARGE SCALE GENOMIC DNA]</scope>
    <source>
        <strain evidence="4">c121</strain>
    </source>
</reference>
<dbReference type="Gene3D" id="2.30.270.10">
    <property type="entry name" value="duf1285 protein"/>
    <property type="match status" value="1"/>
</dbReference>
<gene>
    <name evidence="3" type="ORF">CWI80_12135</name>
</gene>
<keyword evidence="4" id="KW-1185">Reference proteome</keyword>
<proteinExistence type="predicted"/>
<dbReference type="RefSeq" id="WP_026861087.1">
    <property type="nucleotide sequence ID" value="NZ_JAHVIQ010000005.1"/>
</dbReference>
<dbReference type="EMBL" id="PIQE01000006">
    <property type="protein sequence ID" value="RUO68974.1"/>
    <property type="molecule type" value="Genomic_DNA"/>
</dbReference>
<evidence type="ECO:0000313" key="4">
    <source>
        <dbReference type="Proteomes" id="UP000287022"/>
    </source>
</evidence>
<feature type="domain" description="DUF1285" evidence="1">
    <location>
        <begin position="16"/>
        <end position="82"/>
    </location>
</feature>
<dbReference type="InterPro" id="IPR048341">
    <property type="entry name" value="DUF1285_N"/>
</dbReference>
<evidence type="ECO:0000259" key="1">
    <source>
        <dbReference type="Pfam" id="PF06938"/>
    </source>
</evidence>
<dbReference type="Gene3D" id="3.10.540.10">
    <property type="entry name" value="duf1285 like domain"/>
    <property type="match status" value="1"/>
</dbReference>
<dbReference type="Pfam" id="PF21028">
    <property type="entry name" value="DUF1285_C"/>
    <property type="match status" value="1"/>
</dbReference>
<dbReference type="InterPro" id="IPR023361">
    <property type="entry name" value="DUF1285_beta_roll_sf"/>
</dbReference>